<organism evidence="1 2">
    <name type="scientific">Blepharisma stoltei</name>
    <dbReference type="NCBI Taxonomy" id="1481888"/>
    <lineage>
        <taxon>Eukaryota</taxon>
        <taxon>Sar</taxon>
        <taxon>Alveolata</taxon>
        <taxon>Ciliophora</taxon>
        <taxon>Postciliodesmatophora</taxon>
        <taxon>Heterotrichea</taxon>
        <taxon>Heterotrichida</taxon>
        <taxon>Blepharismidae</taxon>
        <taxon>Blepharisma</taxon>
    </lineage>
</organism>
<reference evidence="1" key="1">
    <citation type="submission" date="2021-09" db="EMBL/GenBank/DDBJ databases">
        <authorList>
            <consortium name="AG Swart"/>
            <person name="Singh M."/>
            <person name="Singh A."/>
            <person name="Seah K."/>
            <person name="Emmerich C."/>
        </authorList>
    </citation>
    <scope>NUCLEOTIDE SEQUENCE</scope>
    <source>
        <strain evidence="1">ATCC30299</strain>
    </source>
</reference>
<name>A0AAU9IH21_9CILI</name>
<dbReference type="EMBL" id="CAJZBQ010000006">
    <property type="protein sequence ID" value="CAG9312517.1"/>
    <property type="molecule type" value="Genomic_DNA"/>
</dbReference>
<accession>A0AAU9IH21</accession>
<keyword evidence="2" id="KW-1185">Reference proteome</keyword>
<dbReference type="Proteomes" id="UP001162131">
    <property type="component" value="Unassembled WGS sequence"/>
</dbReference>
<evidence type="ECO:0000313" key="2">
    <source>
        <dbReference type="Proteomes" id="UP001162131"/>
    </source>
</evidence>
<protein>
    <submittedName>
        <fullName evidence="1">Uncharacterized protein</fullName>
    </submittedName>
</protein>
<sequence>MVATVSLTYSSVITATLAFSVTKEVKVFATTSVAWVLYWVLDAEVLLSGLSALVSDLLVQPKSIQTLHEQLAY</sequence>
<comment type="caution">
    <text evidence="1">The sequence shown here is derived from an EMBL/GenBank/DDBJ whole genome shotgun (WGS) entry which is preliminary data.</text>
</comment>
<proteinExistence type="predicted"/>
<evidence type="ECO:0000313" key="1">
    <source>
        <dbReference type="EMBL" id="CAG9312517.1"/>
    </source>
</evidence>
<gene>
    <name evidence="1" type="ORF">BSTOLATCC_MIC6617</name>
</gene>
<dbReference type="AlphaFoldDB" id="A0AAU9IH21"/>